<comment type="caution">
    <text evidence="1">The sequence shown here is derived from an EMBL/GenBank/DDBJ whole genome shotgun (WGS) entry which is preliminary data.</text>
</comment>
<keyword evidence="2" id="KW-1185">Reference proteome</keyword>
<proteinExistence type="predicted"/>
<evidence type="ECO:0000313" key="2">
    <source>
        <dbReference type="Proteomes" id="UP001283361"/>
    </source>
</evidence>
<gene>
    <name evidence="1" type="ORF">RRG08_004769</name>
</gene>
<evidence type="ECO:0000313" key="1">
    <source>
        <dbReference type="EMBL" id="KAK3788474.1"/>
    </source>
</evidence>
<protein>
    <submittedName>
        <fullName evidence="1">Uncharacterized protein</fullName>
    </submittedName>
</protein>
<dbReference type="AlphaFoldDB" id="A0AAE1DZ98"/>
<organism evidence="1 2">
    <name type="scientific">Elysia crispata</name>
    <name type="common">lettuce slug</name>
    <dbReference type="NCBI Taxonomy" id="231223"/>
    <lineage>
        <taxon>Eukaryota</taxon>
        <taxon>Metazoa</taxon>
        <taxon>Spiralia</taxon>
        <taxon>Lophotrochozoa</taxon>
        <taxon>Mollusca</taxon>
        <taxon>Gastropoda</taxon>
        <taxon>Heterobranchia</taxon>
        <taxon>Euthyneura</taxon>
        <taxon>Panpulmonata</taxon>
        <taxon>Sacoglossa</taxon>
        <taxon>Placobranchoidea</taxon>
        <taxon>Plakobranchidae</taxon>
        <taxon>Elysia</taxon>
    </lineage>
</organism>
<dbReference type="EMBL" id="JAWDGP010001758">
    <property type="protein sequence ID" value="KAK3788474.1"/>
    <property type="molecule type" value="Genomic_DNA"/>
</dbReference>
<sequence>MGNYPYPRYCNTVQANRILYVHSRYFSRPAPSSISRGECPVYEAGAHNNLGLFVLLVSSLARDPCRRGCPVFACPISNVWQPSSQKTVDSVMSRQLCLPIPGLDSNGRAMR</sequence>
<dbReference type="Proteomes" id="UP001283361">
    <property type="component" value="Unassembled WGS sequence"/>
</dbReference>
<accession>A0AAE1DZ98</accession>
<reference evidence="1" key="1">
    <citation type="journal article" date="2023" name="G3 (Bethesda)">
        <title>A reference genome for the long-term kleptoplast-retaining sea slug Elysia crispata morphotype clarki.</title>
        <authorList>
            <person name="Eastman K.E."/>
            <person name="Pendleton A.L."/>
            <person name="Shaikh M.A."/>
            <person name="Suttiyut T."/>
            <person name="Ogas R."/>
            <person name="Tomko P."/>
            <person name="Gavelis G."/>
            <person name="Widhalm J.R."/>
            <person name="Wisecaver J.H."/>
        </authorList>
    </citation>
    <scope>NUCLEOTIDE SEQUENCE</scope>
    <source>
        <strain evidence="1">ECLA1</strain>
    </source>
</reference>
<name>A0AAE1DZ98_9GAST</name>